<protein>
    <submittedName>
        <fullName evidence="1">Uncharacterized protein</fullName>
    </submittedName>
</protein>
<gene>
    <name evidence="1" type="ORF">BN1224_DC9_CF_00170</name>
</gene>
<name>A0A0F7X3J7_CHLPN</name>
<proteinExistence type="predicted"/>
<sequence length="72" mass="7884">MSYKITLPKADETTAKKVTKISEAYTLIFSVLKEKASLGNVHRFCQAENSLSVEANKIISVAENTLAGCFCK</sequence>
<evidence type="ECO:0000313" key="1">
    <source>
        <dbReference type="EMBL" id="CRI43097.1"/>
    </source>
</evidence>
<organism evidence="1">
    <name type="scientific">Chlamydia pneumoniae</name>
    <name type="common">Chlamydophila pneumoniae</name>
    <dbReference type="NCBI Taxonomy" id="83558"/>
    <lineage>
        <taxon>Bacteria</taxon>
        <taxon>Pseudomonadati</taxon>
        <taxon>Chlamydiota</taxon>
        <taxon>Chlamydiia</taxon>
        <taxon>Chlamydiales</taxon>
        <taxon>Chlamydiaceae</taxon>
        <taxon>Chlamydia/Chlamydophila group</taxon>
        <taxon>Chlamydia</taxon>
    </lineage>
</organism>
<reference evidence="1" key="1">
    <citation type="submission" date="2015-05" db="EMBL/GenBank/DDBJ databases">
        <authorList>
            <person name="Rattei Thomas"/>
        </authorList>
    </citation>
    <scope>NUCLEOTIDE SEQUENCE</scope>
    <source>
        <strain evidence="1">DC9</strain>
    </source>
</reference>
<dbReference type="AlphaFoldDB" id="A0A0F7X3J7"/>
<dbReference type="EMBL" id="LN847061">
    <property type="protein sequence ID" value="CRI43097.1"/>
    <property type="molecule type" value="Genomic_DNA"/>
</dbReference>
<accession>A0A0F7X3J7</accession>
<dbReference type="NCBIfam" id="NF033210">
    <property type="entry name" value="RBP7"/>
    <property type="match status" value="1"/>
</dbReference>